<proteinExistence type="predicted"/>
<dbReference type="InterPro" id="IPR007607">
    <property type="entry name" value="BacA/B"/>
</dbReference>
<evidence type="ECO:0000313" key="2">
    <source>
        <dbReference type="Proteomes" id="UP000094580"/>
    </source>
</evidence>
<sequence length="270" mass="28683">MSVQSKQNAIINGSGTIGTGKYDDVRISGSGRILGDIFCHEVKVSGSAKFNGKVETDYFNCSGSAKCLSDVDAKKMSVSGSASIDGKVSGGDVNVSGSFKTKGDLNVQSINVSGSMKTTGIVKAEVITVKGSLSTEKGSECEVFTAKGHLSMNGLLNAENVKITHGGFGYLPHNGFSYIPEIGGETIEISRFDDNNIFSRVFTKLFNNRLNFKSDVIEGSAVKIDYTTASVVRGDAVTIGPKCVIDLVEYTEDVQIHPSAKVKDVKKLEL</sequence>
<comment type="caution">
    <text evidence="1">The sequence shown here is derived from an EMBL/GenBank/DDBJ whole genome shotgun (WGS) entry which is preliminary data.</text>
</comment>
<protein>
    <recommendedName>
        <fullName evidence="3">Polymer-forming cytoskeletal protein</fullName>
    </recommendedName>
</protein>
<dbReference type="Proteomes" id="UP000094580">
    <property type="component" value="Unassembled WGS sequence"/>
</dbReference>
<keyword evidence="2" id="KW-1185">Reference proteome</keyword>
<gene>
    <name evidence="1" type="ORF">BED47_17220</name>
</gene>
<reference evidence="1 2" key="1">
    <citation type="submission" date="2016-07" db="EMBL/GenBank/DDBJ databases">
        <authorList>
            <person name="Townsley L."/>
            <person name="Shank E.A."/>
        </authorList>
    </citation>
    <scope>NUCLEOTIDE SEQUENCE [LARGE SCALE GENOMIC DNA]</scope>
    <source>
        <strain evidence="1 2">CH01</strain>
    </source>
</reference>
<evidence type="ECO:0000313" key="1">
    <source>
        <dbReference type="EMBL" id="ODG92922.1"/>
    </source>
</evidence>
<evidence type="ECO:0008006" key="3">
    <source>
        <dbReference type="Google" id="ProtNLM"/>
    </source>
</evidence>
<dbReference type="Pfam" id="PF04519">
    <property type="entry name" value="Bactofilin"/>
    <property type="match status" value="1"/>
</dbReference>
<organism evidence="1 2">
    <name type="scientific">Gottfriedia luciferensis</name>
    <dbReference type="NCBI Taxonomy" id="178774"/>
    <lineage>
        <taxon>Bacteria</taxon>
        <taxon>Bacillati</taxon>
        <taxon>Bacillota</taxon>
        <taxon>Bacilli</taxon>
        <taxon>Bacillales</taxon>
        <taxon>Bacillaceae</taxon>
        <taxon>Gottfriedia</taxon>
    </lineage>
</organism>
<dbReference type="EMBL" id="MDKC01000004">
    <property type="protein sequence ID" value="ODG92922.1"/>
    <property type="molecule type" value="Genomic_DNA"/>
</dbReference>
<accession>A0ABX2ZWJ6</accession>
<name>A0ABX2ZWJ6_9BACI</name>
<dbReference type="RefSeq" id="WP_069032861.1">
    <property type="nucleotide sequence ID" value="NZ_MDKC01000004.1"/>
</dbReference>